<dbReference type="GO" id="GO:0005975">
    <property type="term" value="P:carbohydrate metabolic process"/>
    <property type="evidence" value="ECO:0007669"/>
    <property type="project" value="InterPro"/>
</dbReference>
<dbReference type="PROSITE" id="PS51762">
    <property type="entry name" value="GH16_2"/>
    <property type="match status" value="1"/>
</dbReference>
<dbReference type="Pfam" id="PF00722">
    <property type="entry name" value="Glyco_hydro_16"/>
    <property type="match status" value="1"/>
</dbReference>
<dbReference type="Gene3D" id="2.60.120.200">
    <property type="match status" value="1"/>
</dbReference>
<accession>A0AAN8JCY1</accession>
<organism evidence="4 5">
    <name type="scientific">Patella caerulea</name>
    <name type="common">Rayed Mediterranean limpet</name>
    <dbReference type="NCBI Taxonomy" id="87958"/>
    <lineage>
        <taxon>Eukaryota</taxon>
        <taxon>Metazoa</taxon>
        <taxon>Spiralia</taxon>
        <taxon>Lophotrochozoa</taxon>
        <taxon>Mollusca</taxon>
        <taxon>Gastropoda</taxon>
        <taxon>Patellogastropoda</taxon>
        <taxon>Patelloidea</taxon>
        <taxon>Patellidae</taxon>
        <taxon>Patella</taxon>
    </lineage>
</organism>
<evidence type="ECO:0000256" key="1">
    <source>
        <dbReference type="ARBA" id="ARBA00006865"/>
    </source>
</evidence>
<feature type="signal peptide" evidence="2">
    <location>
        <begin position="1"/>
        <end position="16"/>
    </location>
</feature>
<dbReference type="AlphaFoldDB" id="A0AAN8JCY1"/>
<dbReference type="PANTHER" id="PTHR10963:SF55">
    <property type="entry name" value="GLYCOSIDE HYDROLASE FAMILY 16 PROTEIN"/>
    <property type="match status" value="1"/>
</dbReference>
<protein>
    <recommendedName>
        <fullName evidence="3">GH16 domain-containing protein</fullName>
    </recommendedName>
</protein>
<dbReference type="GO" id="GO:0004553">
    <property type="term" value="F:hydrolase activity, hydrolyzing O-glycosyl compounds"/>
    <property type="evidence" value="ECO:0007669"/>
    <property type="project" value="InterPro"/>
</dbReference>
<dbReference type="PANTHER" id="PTHR10963">
    <property type="entry name" value="GLYCOSYL HYDROLASE-RELATED"/>
    <property type="match status" value="1"/>
</dbReference>
<feature type="domain" description="GH16" evidence="3">
    <location>
        <begin position="100"/>
        <end position="447"/>
    </location>
</feature>
<gene>
    <name evidence="4" type="ORF">SNE40_015985</name>
</gene>
<reference evidence="4 5" key="1">
    <citation type="submission" date="2024-01" db="EMBL/GenBank/DDBJ databases">
        <title>The genome of the rayed Mediterranean limpet Patella caerulea (Linnaeus, 1758).</title>
        <authorList>
            <person name="Anh-Thu Weber A."/>
            <person name="Halstead-Nussloch G."/>
        </authorList>
    </citation>
    <scope>NUCLEOTIDE SEQUENCE [LARGE SCALE GENOMIC DNA]</scope>
    <source>
        <strain evidence="4">AATW-2023a</strain>
        <tissue evidence="4">Whole specimen</tissue>
    </source>
</reference>
<feature type="chain" id="PRO_5042875467" description="GH16 domain-containing protein" evidence="2">
    <location>
        <begin position="17"/>
        <end position="447"/>
    </location>
</feature>
<proteinExistence type="inferred from homology"/>
<evidence type="ECO:0000259" key="3">
    <source>
        <dbReference type="PROSITE" id="PS51762"/>
    </source>
</evidence>
<dbReference type="SUPFAM" id="SSF49899">
    <property type="entry name" value="Concanavalin A-like lectins/glucanases"/>
    <property type="match status" value="1"/>
</dbReference>
<evidence type="ECO:0000313" key="5">
    <source>
        <dbReference type="Proteomes" id="UP001347796"/>
    </source>
</evidence>
<dbReference type="Proteomes" id="UP001347796">
    <property type="component" value="Unassembled WGS sequence"/>
</dbReference>
<comment type="similarity">
    <text evidence="1">Belongs to the glycosyl hydrolase 16 family.</text>
</comment>
<evidence type="ECO:0000313" key="4">
    <source>
        <dbReference type="EMBL" id="KAK6172294.1"/>
    </source>
</evidence>
<keyword evidence="5" id="KW-1185">Reference proteome</keyword>
<dbReference type="InterPro" id="IPR000757">
    <property type="entry name" value="Beta-glucanase-like"/>
</dbReference>
<sequence>MVPLLILIWSVCVAGAVPLPDPKFTLLADGGGEFSSDDIPGVISVGFRYVVDSEIQKEGEAVKTDNVWYLREPKIPAASKIQFFTMATLSNGDIALSETITWKSAPMATLPPRRMRGAVIFRDDFNGNHLNTNNWLIQVTATGEWHREFQVYTHDPQNVFLRNGHLYLKPTLTIDNPHFTENDLWHGILDVKKTWGVCTDNGFHGCYRDAKDGLLPPLLSGRVDSKPTLKYGTVTVRAQIPRGDWLWPAIWLMPKAQKYGYWPRSGEIDMMEASCNEVMHWTNGGQKIGVQRVTSSIHLGPSSNADRHITGAKYKTSGDWHGFHTYKLDWSPDHVILYVDDQMVTRVDVHSNTNMWNHLGFHGNNIWSGGSHLAPFDQEFYLILNVATGGAPGIFGENGVTYAYPKPWKNDAKDPMAQFWSNRNHWLPTWHGDDVAMIIDYVEFRHM</sequence>
<dbReference type="EMBL" id="JAZGQO010000011">
    <property type="protein sequence ID" value="KAK6172294.1"/>
    <property type="molecule type" value="Genomic_DNA"/>
</dbReference>
<keyword evidence="2" id="KW-0732">Signal</keyword>
<comment type="caution">
    <text evidence="4">The sequence shown here is derived from an EMBL/GenBank/DDBJ whole genome shotgun (WGS) entry which is preliminary data.</text>
</comment>
<name>A0AAN8JCY1_PATCE</name>
<dbReference type="InterPro" id="IPR050546">
    <property type="entry name" value="Glycosyl_Hydrlase_16"/>
</dbReference>
<dbReference type="InterPro" id="IPR013320">
    <property type="entry name" value="ConA-like_dom_sf"/>
</dbReference>
<evidence type="ECO:0000256" key="2">
    <source>
        <dbReference type="SAM" id="SignalP"/>
    </source>
</evidence>